<proteinExistence type="inferred from homology"/>
<evidence type="ECO:0000313" key="7">
    <source>
        <dbReference type="EMBL" id="KAF6039333.1"/>
    </source>
</evidence>
<dbReference type="GO" id="GO:0010133">
    <property type="term" value="P:L-proline catabolic process to L-glutamate"/>
    <property type="evidence" value="ECO:0007669"/>
    <property type="project" value="TreeGrafter"/>
</dbReference>
<dbReference type="OrthoDB" id="5464at2759"/>
<dbReference type="GO" id="GO:0005739">
    <property type="term" value="C:mitochondrion"/>
    <property type="evidence" value="ECO:0007669"/>
    <property type="project" value="TreeGrafter"/>
</dbReference>
<evidence type="ECO:0000259" key="6">
    <source>
        <dbReference type="Pfam" id="PF01619"/>
    </source>
</evidence>
<comment type="similarity">
    <text evidence="2 5">Belongs to the proline oxidase family.</text>
</comment>
<dbReference type="EMBL" id="VXIV02000274">
    <property type="protein sequence ID" value="KAF6039333.1"/>
    <property type="molecule type" value="Genomic_DNA"/>
</dbReference>
<dbReference type="PANTHER" id="PTHR13914:SF0">
    <property type="entry name" value="PROLINE DEHYDROGENASE 1, MITOCHONDRIAL"/>
    <property type="match status" value="1"/>
</dbReference>
<sequence>MSKNLGSFSRIDTNVPVKSRTIFTSSFALSSEPTVNQLNNENEKVLPGVKRIDFLPLDTSFNSSEEAYKSKSTAELARALFVFQLTSFDPLVKHNIQILKFLRRIFGKRLFHYVMEHSFYGHFVAGADLHSIKPVISRNMQYGVKSILDYSVEEDMEEEQAKNKTKMSYDEIPMEGSLVSQSTGSRANEVQYEYHEKFGDRRKDVVSARTYFYDSEAQCNKNMMNFLECIDVVKETTDGTGFAAIKLTALGRPKFLLNMSRVLTGMKETFEKLTAKETDIVLKRIRSDMLSSSLTHMGIPVSRDDSKQWFTWLDVSDQGEIDLYTWSNLLKMQKPLHNFFTVPNLEEGKLESVLPRLSPESDTELKNMLERINKIAEHAADSGVRVLVDAEQTYFQPAISRLTMEMMRNFNKEKAVVFNTYQCYLKNAHDNFIIDLDLARRENFHFGCKVVRGAYMDQERERAVTIGYEDPINVSFEATTAMYEKVIDTAMKEVKLRQPGAVAVMAATHNEDTVRYCVQKLKDLGIKREDKAICFGQLLGMCDHVSFPLGQSGYSVYKYVPYGPIDEVLPYLSRRAMENRGILAKVKKEKKLLRAELKNRLLPNRGGNRQSNVKL</sequence>
<dbReference type="SUPFAM" id="SSF51730">
    <property type="entry name" value="FAD-linked oxidoreductase"/>
    <property type="match status" value="1"/>
</dbReference>
<dbReference type="GO" id="GO:0004657">
    <property type="term" value="F:proline dehydrogenase activity"/>
    <property type="evidence" value="ECO:0007669"/>
    <property type="project" value="UniProtKB-EC"/>
</dbReference>
<keyword evidence="4 5" id="KW-0642">Proline metabolism</keyword>
<evidence type="ECO:0000313" key="8">
    <source>
        <dbReference type="Proteomes" id="UP000593567"/>
    </source>
</evidence>
<evidence type="ECO:0000256" key="2">
    <source>
        <dbReference type="ARBA" id="ARBA00005869"/>
    </source>
</evidence>
<keyword evidence="3 5" id="KW-0560">Oxidoreductase</keyword>
<evidence type="ECO:0000256" key="4">
    <source>
        <dbReference type="ARBA" id="ARBA00023062"/>
    </source>
</evidence>
<comment type="pathway">
    <text evidence="1">Amino-acid degradation; L-proline degradation into L-glutamate; L-glutamate from L-proline: step 1/2.</text>
</comment>
<keyword evidence="8" id="KW-1185">Reference proteome</keyword>
<dbReference type="InterPro" id="IPR002872">
    <property type="entry name" value="Proline_DH_dom"/>
</dbReference>
<dbReference type="GO" id="GO:0071949">
    <property type="term" value="F:FAD binding"/>
    <property type="evidence" value="ECO:0007669"/>
    <property type="project" value="TreeGrafter"/>
</dbReference>
<dbReference type="InterPro" id="IPR029041">
    <property type="entry name" value="FAD-linked_oxidoreductase-like"/>
</dbReference>
<comment type="cofactor">
    <cofactor evidence="5">
        <name>FAD</name>
        <dbReference type="ChEBI" id="CHEBI:57692"/>
    </cofactor>
</comment>
<comment type="caution">
    <text evidence="7">The sequence shown here is derived from an EMBL/GenBank/DDBJ whole genome shotgun (WGS) entry which is preliminary data.</text>
</comment>
<dbReference type="EC" id="1.5.5.2" evidence="5"/>
<dbReference type="Proteomes" id="UP000593567">
    <property type="component" value="Unassembled WGS sequence"/>
</dbReference>
<dbReference type="InterPro" id="IPR015659">
    <property type="entry name" value="Proline_oxidase"/>
</dbReference>
<keyword evidence="5" id="KW-0274">FAD</keyword>
<keyword evidence="5" id="KW-0285">Flavoprotein</keyword>
<organism evidence="7 8">
    <name type="scientific">Bugula neritina</name>
    <name type="common">Brown bryozoan</name>
    <name type="synonym">Sertularia neritina</name>
    <dbReference type="NCBI Taxonomy" id="10212"/>
    <lineage>
        <taxon>Eukaryota</taxon>
        <taxon>Metazoa</taxon>
        <taxon>Spiralia</taxon>
        <taxon>Lophotrochozoa</taxon>
        <taxon>Bryozoa</taxon>
        <taxon>Gymnolaemata</taxon>
        <taxon>Cheilostomatida</taxon>
        <taxon>Flustrina</taxon>
        <taxon>Buguloidea</taxon>
        <taxon>Bugulidae</taxon>
        <taxon>Bugula</taxon>
    </lineage>
</organism>
<comment type="function">
    <text evidence="5">Converts proline to delta-1-pyrroline-5-carboxylate.</text>
</comment>
<gene>
    <name evidence="7" type="ORF">EB796_002359</name>
</gene>
<dbReference type="PANTHER" id="PTHR13914">
    <property type="entry name" value="PROLINE OXIDASE"/>
    <property type="match status" value="1"/>
</dbReference>
<evidence type="ECO:0000256" key="3">
    <source>
        <dbReference type="ARBA" id="ARBA00023002"/>
    </source>
</evidence>
<dbReference type="AlphaFoldDB" id="A0A7J7KMG3"/>
<feature type="domain" description="Proline dehydrogenase" evidence="6">
    <location>
        <begin position="138"/>
        <end position="587"/>
    </location>
</feature>
<accession>A0A7J7KMG3</accession>
<comment type="catalytic activity">
    <reaction evidence="5">
        <text>L-proline + a quinone = (S)-1-pyrroline-5-carboxylate + a quinol + H(+)</text>
        <dbReference type="Rhea" id="RHEA:23784"/>
        <dbReference type="ChEBI" id="CHEBI:15378"/>
        <dbReference type="ChEBI" id="CHEBI:17388"/>
        <dbReference type="ChEBI" id="CHEBI:24646"/>
        <dbReference type="ChEBI" id="CHEBI:60039"/>
        <dbReference type="ChEBI" id="CHEBI:132124"/>
        <dbReference type="EC" id="1.5.5.2"/>
    </reaction>
</comment>
<reference evidence="7" key="1">
    <citation type="submission" date="2020-06" db="EMBL/GenBank/DDBJ databases">
        <title>Draft genome of Bugula neritina, a colonial animal packing powerful symbionts and potential medicines.</title>
        <authorList>
            <person name="Rayko M."/>
        </authorList>
    </citation>
    <scope>NUCLEOTIDE SEQUENCE [LARGE SCALE GENOMIC DNA]</scope>
    <source>
        <strain evidence="7">Kwan_BN1</strain>
    </source>
</reference>
<evidence type="ECO:0000256" key="5">
    <source>
        <dbReference type="RuleBase" id="RU364054"/>
    </source>
</evidence>
<name>A0A7J7KMG3_BUGNE</name>
<evidence type="ECO:0000256" key="1">
    <source>
        <dbReference type="ARBA" id="ARBA00004739"/>
    </source>
</evidence>
<protein>
    <recommendedName>
        <fullName evidence="5">Proline dehydrogenase</fullName>
        <ecNumber evidence="5">1.5.5.2</ecNumber>
    </recommendedName>
</protein>
<dbReference type="Gene3D" id="3.20.20.220">
    <property type="match status" value="2"/>
</dbReference>
<dbReference type="Pfam" id="PF01619">
    <property type="entry name" value="Pro_dh"/>
    <property type="match status" value="1"/>
</dbReference>